<feature type="non-terminal residue" evidence="1">
    <location>
        <position position="1"/>
    </location>
</feature>
<feature type="non-terminal residue" evidence="1">
    <location>
        <position position="51"/>
    </location>
</feature>
<dbReference type="AlphaFoldDB" id="A0AA38FRS4"/>
<gene>
    <name evidence="1" type="ORF">KI387_036439</name>
</gene>
<keyword evidence="2" id="KW-1185">Reference proteome</keyword>
<accession>A0AA38FRS4</accession>
<sequence>SFQWFLVRTTTCPMGFQVAQRGDFQSSDQFSGLLMTPCPMDCFRLLIIHLA</sequence>
<dbReference type="Proteomes" id="UP000824469">
    <property type="component" value="Unassembled WGS sequence"/>
</dbReference>
<dbReference type="EMBL" id="JAHRHJ020000007">
    <property type="protein sequence ID" value="KAH9308528.1"/>
    <property type="molecule type" value="Genomic_DNA"/>
</dbReference>
<reference evidence="1 2" key="1">
    <citation type="journal article" date="2021" name="Nat. Plants">
        <title>The Taxus genome provides insights into paclitaxel biosynthesis.</title>
        <authorList>
            <person name="Xiong X."/>
            <person name="Gou J."/>
            <person name="Liao Q."/>
            <person name="Li Y."/>
            <person name="Zhou Q."/>
            <person name="Bi G."/>
            <person name="Li C."/>
            <person name="Du R."/>
            <person name="Wang X."/>
            <person name="Sun T."/>
            <person name="Guo L."/>
            <person name="Liang H."/>
            <person name="Lu P."/>
            <person name="Wu Y."/>
            <person name="Zhang Z."/>
            <person name="Ro D.K."/>
            <person name="Shang Y."/>
            <person name="Huang S."/>
            <person name="Yan J."/>
        </authorList>
    </citation>
    <scope>NUCLEOTIDE SEQUENCE [LARGE SCALE GENOMIC DNA]</scope>
    <source>
        <strain evidence="1">Ta-2019</strain>
    </source>
</reference>
<organism evidence="1 2">
    <name type="scientific">Taxus chinensis</name>
    <name type="common">Chinese yew</name>
    <name type="synonym">Taxus wallichiana var. chinensis</name>
    <dbReference type="NCBI Taxonomy" id="29808"/>
    <lineage>
        <taxon>Eukaryota</taxon>
        <taxon>Viridiplantae</taxon>
        <taxon>Streptophyta</taxon>
        <taxon>Embryophyta</taxon>
        <taxon>Tracheophyta</taxon>
        <taxon>Spermatophyta</taxon>
        <taxon>Pinopsida</taxon>
        <taxon>Pinidae</taxon>
        <taxon>Conifers II</taxon>
        <taxon>Cupressales</taxon>
        <taxon>Taxaceae</taxon>
        <taxon>Taxus</taxon>
    </lineage>
</organism>
<comment type="caution">
    <text evidence="1">The sequence shown here is derived from an EMBL/GenBank/DDBJ whole genome shotgun (WGS) entry which is preliminary data.</text>
</comment>
<protein>
    <submittedName>
        <fullName evidence="1">Uncharacterized protein</fullName>
    </submittedName>
</protein>
<evidence type="ECO:0000313" key="2">
    <source>
        <dbReference type="Proteomes" id="UP000824469"/>
    </source>
</evidence>
<evidence type="ECO:0000313" key="1">
    <source>
        <dbReference type="EMBL" id="KAH9308528.1"/>
    </source>
</evidence>
<name>A0AA38FRS4_TAXCH</name>
<proteinExistence type="predicted"/>